<comment type="similarity">
    <text evidence="2">In the N-terminal section; belongs to the glycosyltransferase 51 family.</text>
</comment>
<dbReference type="PANTHER" id="PTHR32282">
    <property type="entry name" value="BINDING PROTEIN TRANSPEPTIDASE, PUTATIVE-RELATED"/>
    <property type="match status" value="1"/>
</dbReference>
<dbReference type="GO" id="GO:0008658">
    <property type="term" value="F:penicillin binding"/>
    <property type="evidence" value="ECO:0007669"/>
    <property type="project" value="InterPro"/>
</dbReference>
<dbReference type="InterPro" id="IPR036950">
    <property type="entry name" value="PBP_transglycosylase"/>
</dbReference>
<feature type="compositionally biased region" description="Polar residues" evidence="14">
    <location>
        <begin position="678"/>
        <end position="695"/>
    </location>
</feature>
<comment type="caution">
    <text evidence="18">The sequence shown here is derived from an EMBL/GenBank/DDBJ whole genome shotgun (WGS) entry which is preliminary data.</text>
</comment>
<dbReference type="eggNOG" id="COG0744">
    <property type="taxonomic scope" value="Bacteria"/>
</dbReference>
<evidence type="ECO:0000313" key="19">
    <source>
        <dbReference type="Proteomes" id="UP000015961"/>
    </source>
</evidence>
<keyword evidence="15" id="KW-0812">Transmembrane</keyword>
<feature type="compositionally biased region" description="Low complexity" evidence="14">
    <location>
        <begin position="710"/>
        <end position="792"/>
    </location>
</feature>
<comment type="catalytic activity">
    <reaction evidence="12">
        <text>Preferential cleavage: (Ac)2-L-Lys-D-Ala-|-D-Ala. Also transpeptidation of peptidyl-alanyl moieties that are N-acyl substituents of D-alanine.</text>
        <dbReference type="EC" id="3.4.16.4"/>
    </reaction>
</comment>
<dbReference type="SUPFAM" id="SSF56601">
    <property type="entry name" value="beta-lactamase/transpeptidase-like"/>
    <property type="match status" value="1"/>
</dbReference>
<evidence type="ECO:0000256" key="13">
    <source>
        <dbReference type="ARBA" id="ARBA00049902"/>
    </source>
</evidence>
<evidence type="ECO:0000256" key="8">
    <source>
        <dbReference type="ARBA" id="ARBA00022960"/>
    </source>
</evidence>
<organism evidence="18 19">
    <name type="scientific">Enterococcus sulfureus ATCC 49903</name>
    <dbReference type="NCBI Taxonomy" id="1140003"/>
    <lineage>
        <taxon>Bacteria</taxon>
        <taxon>Bacillati</taxon>
        <taxon>Bacillota</taxon>
        <taxon>Bacilli</taxon>
        <taxon>Lactobacillales</taxon>
        <taxon>Enterococcaceae</taxon>
        <taxon>Enterococcus</taxon>
    </lineage>
</organism>
<feature type="region of interest" description="Disordered" evidence="14">
    <location>
        <begin position="1"/>
        <end position="32"/>
    </location>
</feature>
<feature type="transmembrane region" description="Helical" evidence="15">
    <location>
        <begin position="40"/>
        <end position="63"/>
    </location>
</feature>
<evidence type="ECO:0000256" key="5">
    <source>
        <dbReference type="ARBA" id="ARBA00022676"/>
    </source>
</evidence>
<keyword evidence="7" id="KW-0378">Hydrolase</keyword>
<dbReference type="Pfam" id="PF00905">
    <property type="entry name" value="Transpeptidase"/>
    <property type="match status" value="1"/>
</dbReference>
<dbReference type="STRING" id="1140003.OMY_00961"/>
<keyword evidence="4" id="KW-0645">Protease</keyword>
<dbReference type="PANTHER" id="PTHR32282:SF29">
    <property type="entry name" value="PENICILLIN-BINDING PROTEIN 1A"/>
    <property type="match status" value="1"/>
</dbReference>
<evidence type="ECO:0000259" key="16">
    <source>
        <dbReference type="Pfam" id="PF00905"/>
    </source>
</evidence>
<evidence type="ECO:0000256" key="4">
    <source>
        <dbReference type="ARBA" id="ARBA00022670"/>
    </source>
</evidence>
<name>S0NR80_9ENTE</name>
<dbReference type="Gene3D" id="3.40.710.10">
    <property type="entry name" value="DD-peptidase/beta-lactamase superfamily"/>
    <property type="match status" value="1"/>
</dbReference>
<evidence type="ECO:0000256" key="2">
    <source>
        <dbReference type="ARBA" id="ARBA00007739"/>
    </source>
</evidence>
<evidence type="ECO:0000256" key="1">
    <source>
        <dbReference type="ARBA" id="ARBA00007090"/>
    </source>
</evidence>
<dbReference type="GO" id="GO:0030288">
    <property type="term" value="C:outer membrane-bounded periplasmic space"/>
    <property type="evidence" value="ECO:0007669"/>
    <property type="project" value="TreeGrafter"/>
</dbReference>
<dbReference type="InterPro" id="IPR012338">
    <property type="entry name" value="Beta-lactam/transpept-like"/>
</dbReference>
<keyword evidence="15" id="KW-0472">Membrane</keyword>
<dbReference type="InterPro" id="IPR001264">
    <property type="entry name" value="Glyco_trans_51"/>
</dbReference>
<dbReference type="GO" id="GO:0006508">
    <property type="term" value="P:proteolysis"/>
    <property type="evidence" value="ECO:0007669"/>
    <property type="project" value="UniProtKB-KW"/>
</dbReference>
<feature type="domain" description="Glycosyl transferase family 51" evidence="17">
    <location>
        <begin position="93"/>
        <end position="263"/>
    </location>
</feature>
<proteinExistence type="inferred from homology"/>
<keyword evidence="10" id="KW-0511">Multifunctional enzyme</keyword>
<dbReference type="GO" id="GO:0008360">
    <property type="term" value="P:regulation of cell shape"/>
    <property type="evidence" value="ECO:0007669"/>
    <property type="project" value="UniProtKB-KW"/>
</dbReference>
<gene>
    <name evidence="18" type="ORF">I573_01717</name>
</gene>
<dbReference type="GO" id="GO:0008955">
    <property type="term" value="F:peptidoglycan glycosyltransferase activity"/>
    <property type="evidence" value="ECO:0007669"/>
    <property type="project" value="UniProtKB-EC"/>
</dbReference>
<dbReference type="EMBL" id="ASWO01000005">
    <property type="protein sequence ID" value="EOT83992.1"/>
    <property type="molecule type" value="Genomic_DNA"/>
</dbReference>
<feature type="compositionally biased region" description="Low complexity" evidence="14">
    <location>
        <begin position="16"/>
        <end position="25"/>
    </location>
</feature>
<feature type="region of interest" description="Disordered" evidence="14">
    <location>
        <begin position="678"/>
        <end position="792"/>
    </location>
</feature>
<evidence type="ECO:0000256" key="7">
    <source>
        <dbReference type="ARBA" id="ARBA00022801"/>
    </source>
</evidence>
<keyword evidence="19" id="KW-1185">Reference proteome</keyword>
<evidence type="ECO:0000256" key="3">
    <source>
        <dbReference type="ARBA" id="ARBA00022645"/>
    </source>
</evidence>
<evidence type="ECO:0000256" key="12">
    <source>
        <dbReference type="ARBA" id="ARBA00034000"/>
    </source>
</evidence>
<keyword evidence="11" id="KW-0961">Cell wall biogenesis/degradation</keyword>
<comment type="catalytic activity">
    <reaction evidence="13">
        <text>[GlcNAc-(1-&gt;4)-Mur2Ac(oyl-L-Ala-gamma-D-Glu-L-Lys-D-Ala-D-Ala)](n)-di-trans,octa-cis-undecaprenyl diphosphate + beta-D-GlcNAc-(1-&gt;4)-Mur2Ac(oyl-L-Ala-gamma-D-Glu-L-Lys-D-Ala-D-Ala)-di-trans,octa-cis-undecaprenyl diphosphate = [GlcNAc-(1-&gt;4)-Mur2Ac(oyl-L-Ala-gamma-D-Glu-L-Lys-D-Ala-D-Ala)](n+1)-di-trans,octa-cis-undecaprenyl diphosphate + di-trans,octa-cis-undecaprenyl diphosphate + H(+)</text>
        <dbReference type="Rhea" id="RHEA:23708"/>
        <dbReference type="Rhea" id="RHEA-COMP:9602"/>
        <dbReference type="Rhea" id="RHEA-COMP:9603"/>
        <dbReference type="ChEBI" id="CHEBI:15378"/>
        <dbReference type="ChEBI" id="CHEBI:58405"/>
        <dbReference type="ChEBI" id="CHEBI:60033"/>
        <dbReference type="ChEBI" id="CHEBI:78435"/>
        <dbReference type="EC" id="2.4.99.28"/>
    </reaction>
</comment>
<keyword evidence="9" id="KW-0573">Peptidoglycan synthesis</keyword>
<keyword evidence="6" id="KW-0808">Transferase</keyword>
<protein>
    <submittedName>
        <fullName evidence="18">Penicillin-binding protein 1A</fullName>
    </submittedName>
</protein>
<evidence type="ECO:0000259" key="17">
    <source>
        <dbReference type="Pfam" id="PF00912"/>
    </source>
</evidence>
<sequence>MANESRTSRRQTTKASRPSSRPSKQTPKKKKPKKHLFRNLILGGVFTLCLLFLIGIGIFGFYAKNAPALADNKLDATVSSKLYAANGENFIDIGSENREKISANEVPQLLEDAIVSIEDRRFYKHIGIDPIRIVGSAVNNIFRGTKQGGSTLTQQLIKLSYFSTNESDQTLKRKAQEAWLSIQLERKKSKQEILTYYINKVYMANGLYGMETASEAYYGKSLDKLSLAQTALLAGLPNAPSYYDPYVNKDAAKQRRDLVLKAMLDNDKITQAQYEEAKNTDISEGLKPLDTENDEWKYYDNYITEVSAEIKEKTGKDLYTDGLEVYTNLDLEAQKKLYDIANTQEYVDYPDDEMQIASTVIDVDSGKVVAQLGGRNRQVGDQNLAINTARDFGSTVKPITDYAPAFEHLHYSTGKYIADAPYDYEGSDVAVNNWDSSYMGNITLRTALSESRNVPAAKLFMDVGASDVEKFLKSLDIQYEDLTQANAISSNTKQDGTKYGVSSLKMAAAYAAFANGGTYYPPQYVNKIVYQDGTEDTFEAKGTRVMQPGTAYMITDILKDVITGLGSNAAIDGLYQAGKTGTSNYTDDQLAKVDAPYGLSVYPDTTFVGFTPHYSMAVWIGYLDPLTPVTNLSSHVATDVYRELMSYISASFDTQEDFAQPDDVVRVGNELYFKDSYSTSVQAPNNSKNNTQTKQSSKDETVYTKESTKESSASTKESSSSAPEVSASVSSQESSSQVPEETTPSQSVTPETPASSEVPASSEPATPVTPQNNNGNNAGQTGNGQANSPQTP</sequence>
<evidence type="ECO:0000256" key="9">
    <source>
        <dbReference type="ARBA" id="ARBA00022984"/>
    </source>
</evidence>
<feature type="domain" description="Penicillin-binding protein transpeptidase" evidence="16">
    <location>
        <begin position="359"/>
        <end position="645"/>
    </location>
</feature>
<dbReference type="GO" id="GO:0009002">
    <property type="term" value="F:serine-type D-Ala-D-Ala carboxypeptidase activity"/>
    <property type="evidence" value="ECO:0007669"/>
    <property type="project" value="UniProtKB-EC"/>
</dbReference>
<accession>S0NR80</accession>
<dbReference type="InterPro" id="IPR001460">
    <property type="entry name" value="PCN-bd_Tpept"/>
</dbReference>
<dbReference type="GO" id="GO:0009252">
    <property type="term" value="P:peptidoglycan biosynthetic process"/>
    <property type="evidence" value="ECO:0007669"/>
    <property type="project" value="UniProtKB-KW"/>
</dbReference>
<dbReference type="RefSeq" id="WP_016185413.1">
    <property type="nucleotide sequence ID" value="NZ_ASWO01000005.1"/>
</dbReference>
<keyword evidence="15" id="KW-1133">Transmembrane helix</keyword>
<dbReference type="FunFam" id="1.10.3810.10:FF:000001">
    <property type="entry name" value="Penicillin-binding protein 1A"/>
    <property type="match status" value="1"/>
</dbReference>
<evidence type="ECO:0000256" key="14">
    <source>
        <dbReference type="SAM" id="MobiDB-lite"/>
    </source>
</evidence>
<dbReference type="AlphaFoldDB" id="S0NR80"/>
<keyword evidence="8" id="KW-0133">Cell shape</keyword>
<evidence type="ECO:0000256" key="10">
    <source>
        <dbReference type="ARBA" id="ARBA00023268"/>
    </source>
</evidence>
<dbReference type="NCBIfam" id="TIGR02074">
    <property type="entry name" value="PBP_1a_fam"/>
    <property type="match status" value="1"/>
</dbReference>
<dbReference type="Gene3D" id="1.10.3810.10">
    <property type="entry name" value="Biosynthetic peptidoglycan transglycosylase-like"/>
    <property type="match status" value="1"/>
</dbReference>
<keyword evidence="5" id="KW-0328">Glycosyltransferase</keyword>
<reference evidence="18 19" key="1">
    <citation type="submission" date="2013-03" db="EMBL/GenBank/DDBJ databases">
        <title>The Genome Sequence of Enterococcus sulfureus ATCC_49903 (PacBio/Illumina hybrid assembly).</title>
        <authorList>
            <consortium name="The Broad Institute Genomics Platform"/>
            <consortium name="The Broad Institute Genome Sequencing Center for Infectious Disease"/>
            <person name="Earl A."/>
            <person name="Russ C."/>
            <person name="Gilmore M."/>
            <person name="Surin D."/>
            <person name="Walker B."/>
            <person name="Young S."/>
            <person name="Zeng Q."/>
            <person name="Gargeya S."/>
            <person name="Fitzgerald M."/>
            <person name="Haas B."/>
            <person name="Abouelleil A."/>
            <person name="Allen A.W."/>
            <person name="Alvarado L."/>
            <person name="Arachchi H.M."/>
            <person name="Berlin A.M."/>
            <person name="Chapman S.B."/>
            <person name="Gainer-Dewar J."/>
            <person name="Goldberg J."/>
            <person name="Griggs A."/>
            <person name="Gujja S."/>
            <person name="Hansen M."/>
            <person name="Howarth C."/>
            <person name="Imamovic A."/>
            <person name="Ireland A."/>
            <person name="Larimer J."/>
            <person name="McCowan C."/>
            <person name="Murphy C."/>
            <person name="Pearson M."/>
            <person name="Poon T.W."/>
            <person name="Priest M."/>
            <person name="Roberts A."/>
            <person name="Saif S."/>
            <person name="Shea T."/>
            <person name="Sisk P."/>
            <person name="Sykes S."/>
            <person name="Wortman J."/>
            <person name="Nusbaum C."/>
            <person name="Birren B."/>
        </authorList>
    </citation>
    <scope>NUCLEOTIDE SEQUENCE [LARGE SCALE GENOMIC DNA]</scope>
    <source>
        <strain evidence="18 19">ATCC 49903</strain>
    </source>
</reference>
<dbReference type="InterPro" id="IPR050396">
    <property type="entry name" value="Glycosyltr_51/Transpeptidase"/>
</dbReference>
<dbReference type="Proteomes" id="UP000015961">
    <property type="component" value="Unassembled WGS sequence"/>
</dbReference>
<dbReference type="OrthoDB" id="9766909at2"/>
<dbReference type="GO" id="GO:0071555">
    <property type="term" value="P:cell wall organization"/>
    <property type="evidence" value="ECO:0007669"/>
    <property type="project" value="UniProtKB-KW"/>
</dbReference>
<dbReference type="Pfam" id="PF00912">
    <property type="entry name" value="Transgly"/>
    <property type="match status" value="1"/>
</dbReference>
<evidence type="ECO:0000256" key="15">
    <source>
        <dbReference type="SAM" id="Phobius"/>
    </source>
</evidence>
<dbReference type="PATRIC" id="fig|1140003.3.peg.917"/>
<comment type="similarity">
    <text evidence="1">In the C-terminal section; belongs to the transpeptidase family.</text>
</comment>
<feature type="compositionally biased region" description="Basic and acidic residues" evidence="14">
    <location>
        <begin position="696"/>
        <end position="709"/>
    </location>
</feature>
<keyword evidence="3" id="KW-0121">Carboxypeptidase</keyword>
<evidence type="ECO:0000313" key="18">
    <source>
        <dbReference type="EMBL" id="EOT83992.1"/>
    </source>
</evidence>
<dbReference type="SUPFAM" id="SSF53955">
    <property type="entry name" value="Lysozyme-like"/>
    <property type="match status" value="1"/>
</dbReference>
<dbReference type="InterPro" id="IPR023346">
    <property type="entry name" value="Lysozyme-like_dom_sf"/>
</dbReference>
<evidence type="ECO:0000256" key="11">
    <source>
        <dbReference type="ARBA" id="ARBA00023316"/>
    </source>
</evidence>
<evidence type="ECO:0000256" key="6">
    <source>
        <dbReference type="ARBA" id="ARBA00022679"/>
    </source>
</evidence>